<dbReference type="Proteomes" id="UP000244855">
    <property type="component" value="Unassembled WGS sequence"/>
</dbReference>
<evidence type="ECO:0000313" key="2">
    <source>
        <dbReference type="Proteomes" id="UP000244855"/>
    </source>
</evidence>
<reference evidence="1 2" key="1">
    <citation type="journal article" date="2018" name="Sci. Rep.">
        <title>Comparative genomics provides insights into the lifestyle and reveals functional heterogeneity of dark septate endophytic fungi.</title>
        <authorList>
            <person name="Knapp D.G."/>
            <person name="Nemeth J.B."/>
            <person name="Barry K."/>
            <person name="Hainaut M."/>
            <person name="Henrissat B."/>
            <person name="Johnson J."/>
            <person name="Kuo A."/>
            <person name="Lim J.H.P."/>
            <person name="Lipzen A."/>
            <person name="Nolan M."/>
            <person name="Ohm R.A."/>
            <person name="Tamas L."/>
            <person name="Grigoriev I.V."/>
            <person name="Spatafora J.W."/>
            <person name="Nagy L.G."/>
            <person name="Kovacs G.M."/>
        </authorList>
    </citation>
    <scope>NUCLEOTIDE SEQUENCE [LARGE SCALE GENOMIC DNA]</scope>
    <source>
        <strain evidence="1 2">DSE2036</strain>
    </source>
</reference>
<accession>A0A2V1CYG3</accession>
<name>A0A2V1CYG3_9PLEO</name>
<keyword evidence="2" id="KW-1185">Reference proteome</keyword>
<organism evidence="1 2">
    <name type="scientific">Periconia macrospinosa</name>
    <dbReference type="NCBI Taxonomy" id="97972"/>
    <lineage>
        <taxon>Eukaryota</taxon>
        <taxon>Fungi</taxon>
        <taxon>Dikarya</taxon>
        <taxon>Ascomycota</taxon>
        <taxon>Pezizomycotina</taxon>
        <taxon>Dothideomycetes</taxon>
        <taxon>Pleosporomycetidae</taxon>
        <taxon>Pleosporales</taxon>
        <taxon>Massarineae</taxon>
        <taxon>Periconiaceae</taxon>
        <taxon>Periconia</taxon>
    </lineage>
</organism>
<dbReference type="AlphaFoldDB" id="A0A2V1CYG3"/>
<gene>
    <name evidence="1" type="ORF">DM02DRAFT_678552</name>
</gene>
<proteinExistence type="predicted"/>
<protein>
    <submittedName>
        <fullName evidence="1">Uncharacterized protein</fullName>
    </submittedName>
</protein>
<evidence type="ECO:0000313" key="1">
    <source>
        <dbReference type="EMBL" id="PVH90524.1"/>
    </source>
</evidence>
<sequence length="91" mass="9805">MAAHAASHHPSPPCDARSSLQAHLALLETDLVAFHALWCARLEASAEEKAFLESEVAMLRIVRQMQVKELEKLESCPCGAKKTCGSGMDSG</sequence>
<dbReference type="EMBL" id="KZ806247">
    <property type="protein sequence ID" value="PVH90524.1"/>
    <property type="molecule type" value="Genomic_DNA"/>
</dbReference>